<dbReference type="GO" id="GO:0004049">
    <property type="term" value="F:anthranilate synthase activity"/>
    <property type="evidence" value="ECO:0007669"/>
    <property type="project" value="UniProtKB-EC"/>
</dbReference>
<dbReference type="GO" id="GO:0005829">
    <property type="term" value="C:cytosol"/>
    <property type="evidence" value="ECO:0007669"/>
    <property type="project" value="TreeGrafter"/>
</dbReference>
<evidence type="ECO:0000256" key="1">
    <source>
        <dbReference type="ARBA" id="ARBA00022962"/>
    </source>
</evidence>
<dbReference type="CDD" id="cd01743">
    <property type="entry name" value="GATase1_Anthranilate_Synthase"/>
    <property type="match status" value="1"/>
</dbReference>
<comment type="caution">
    <text evidence="3">The sequence shown here is derived from an EMBL/GenBank/DDBJ whole genome shotgun (WGS) entry which is preliminary data.</text>
</comment>
<dbReference type="PROSITE" id="PS51273">
    <property type="entry name" value="GATASE_TYPE_1"/>
    <property type="match status" value="1"/>
</dbReference>
<dbReference type="STRING" id="400772.RR49_02009"/>
<dbReference type="Proteomes" id="UP000033451">
    <property type="component" value="Unassembled WGS sequence"/>
</dbReference>
<evidence type="ECO:0000313" key="4">
    <source>
        <dbReference type="Proteomes" id="UP000033451"/>
    </source>
</evidence>
<proteinExistence type="predicted"/>
<dbReference type="EC" id="4.1.3.27" evidence="3"/>
<keyword evidence="3" id="KW-0456">Lyase</keyword>
<dbReference type="AlphaFoldDB" id="A0A0F0LS56"/>
<feature type="domain" description="Glutamine amidotransferase" evidence="2">
    <location>
        <begin position="6"/>
        <end position="187"/>
    </location>
</feature>
<dbReference type="EMBL" id="JYIY01000076">
    <property type="protein sequence ID" value="KJL35963.1"/>
    <property type="molecule type" value="Genomic_DNA"/>
</dbReference>
<dbReference type="PATRIC" id="fig|400772.4.peg.2024"/>
<dbReference type="InterPro" id="IPR050472">
    <property type="entry name" value="Anth_synth/Amidotransfase"/>
</dbReference>
<gene>
    <name evidence="3" type="primary">trpG</name>
    <name evidence="3" type="ORF">RR49_02009</name>
</gene>
<dbReference type="GO" id="GO:0000162">
    <property type="term" value="P:L-tryptophan biosynthetic process"/>
    <property type="evidence" value="ECO:0007669"/>
    <property type="project" value="TreeGrafter"/>
</dbReference>
<dbReference type="SUPFAM" id="SSF52317">
    <property type="entry name" value="Class I glutamine amidotransferase-like"/>
    <property type="match status" value="1"/>
</dbReference>
<dbReference type="InterPro" id="IPR006221">
    <property type="entry name" value="TrpG/PapA_dom"/>
</dbReference>
<name>A0A0F0LS56_9MICO</name>
<keyword evidence="1" id="KW-0315">Glutamine amidotransferase</keyword>
<evidence type="ECO:0000313" key="3">
    <source>
        <dbReference type="EMBL" id="KJL35963.1"/>
    </source>
</evidence>
<dbReference type="PANTHER" id="PTHR43418">
    <property type="entry name" value="MULTIFUNCTIONAL TRYPTOPHAN BIOSYNTHESIS PROTEIN-RELATED"/>
    <property type="match status" value="1"/>
</dbReference>
<dbReference type="Gene3D" id="3.40.50.880">
    <property type="match status" value="1"/>
</dbReference>
<dbReference type="InterPro" id="IPR017926">
    <property type="entry name" value="GATASE"/>
</dbReference>
<organism evidence="3 4">
    <name type="scientific">Microbacterium ginsengisoli</name>
    <dbReference type="NCBI Taxonomy" id="400772"/>
    <lineage>
        <taxon>Bacteria</taxon>
        <taxon>Bacillati</taxon>
        <taxon>Actinomycetota</taxon>
        <taxon>Actinomycetes</taxon>
        <taxon>Micrococcales</taxon>
        <taxon>Microbacteriaceae</taxon>
        <taxon>Microbacterium</taxon>
    </lineage>
</organism>
<dbReference type="FunFam" id="3.40.50.880:FF:000003">
    <property type="entry name" value="Anthranilate synthase component II"/>
    <property type="match status" value="1"/>
</dbReference>
<dbReference type="PRINTS" id="PR00096">
    <property type="entry name" value="GATASE"/>
</dbReference>
<accession>A0A0F0LS56</accession>
<dbReference type="PANTHER" id="PTHR43418:SF4">
    <property type="entry name" value="MULTIFUNCTIONAL TRYPTOPHAN BIOSYNTHESIS PROTEIN"/>
    <property type="match status" value="1"/>
</dbReference>
<dbReference type="RefSeq" id="WP_045247924.1">
    <property type="nucleotide sequence ID" value="NZ_JYIY01000076.1"/>
</dbReference>
<keyword evidence="4" id="KW-1185">Reference proteome</keyword>
<dbReference type="PRINTS" id="PR00097">
    <property type="entry name" value="ANTSNTHASEII"/>
</dbReference>
<dbReference type="InterPro" id="IPR029062">
    <property type="entry name" value="Class_I_gatase-like"/>
</dbReference>
<sequence>MTARVVVLDNRDSFVHTLVGYLRELGAQVDVSDATHLATADVEALVQRADAVVISPGPGRPEDARASLAAVALAMSRDIPLLGVCLGHQVIAVALGGRVEEAPELRHGMTSRIEHDASGVLARMPRPAIVGRYHSLAVVEEALPDELRVTARTSSGTVMAITHRTARVDGVQFHPESVLTEGGYLLLGTWLESVGIPDGATRGSALSPHRGVLAQPTQTVSVTVD</sequence>
<reference evidence="3 4" key="1">
    <citation type="submission" date="2015-02" db="EMBL/GenBank/DDBJ databases">
        <title>Draft genome sequences of ten Microbacterium spp. with emphasis on heavy metal contaminated environments.</title>
        <authorList>
            <person name="Corretto E."/>
        </authorList>
    </citation>
    <scope>NUCLEOTIDE SEQUENCE [LARGE SCALE GENOMIC DNA]</scope>
    <source>
        <strain evidence="3 4">DSM 18659</strain>
    </source>
</reference>
<dbReference type="NCBIfam" id="TIGR00566">
    <property type="entry name" value="trpG_papA"/>
    <property type="match status" value="1"/>
</dbReference>
<protein>
    <submittedName>
        <fullName evidence="3">Anthranilate synthase component 2</fullName>
        <ecNumber evidence="3">4.1.3.27</ecNumber>
    </submittedName>
</protein>
<dbReference type="PRINTS" id="PR00099">
    <property type="entry name" value="CPSGATASE"/>
</dbReference>
<dbReference type="Pfam" id="PF00117">
    <property type="entry name" value="GATase"/>
    <property type="match status" value="1"/>
</dbReference>
<dbReference type="OrthoDB" id="9803598at2"/>
<evidence type="ECO:0000259" key="2">
    <source>
        <dbReference type="Pfam" id="PF00117"/>
    </source>
</evidence>